<keyword evidence="2" id="KW-1185">Reference proteome</keyword>
<dbReference type="OrthoDB" id="4066793at2"/>
<comment type="caution">
    <text evidence="1">The sequence shown here is derived from an EMBL/GenBank/DDBJ whole genome shotgun (WGS) entry which is preliminary data.</text>
</comment>
<dbReference type="SUPFAM" id="SSF81301">
    <property type="entry name" value="Nucleotidyltransferase"/>
    <property type="match status" value="1"/>
</dbReference>
<dbReference type="CDD" id="cd05403">
    <property type="entry name" value="NT_KNTase_like"/>
    <property type="match status" value="1"/>
</dbReference>
<dbReference type="Proteomes" id="UP000272015">
    <property type="component" value="Unassembled WGS sequence"/>
</dbReference>
<organism evidence="1 2">
    <name type="scientific">Cryobacterium melibiosiphilum</name>
    <dbReference type="NCBI Taxonomy" id="995039"/>
    <lineage>
        <taxon>Bacteria</taxon>
        <taxon>Bacillati</taxon>
        <taxon>Actinomycetota</taxon>
        <taxon>Actinomycetes</taxon>
        <taxon>Micrococcales</taxon>
        <taxon>Microbacteriaceae</taxon>
        <taxon>Cryobacterium</taxon>
    </lineage>
</organism>
<proteinExistence type="predicted"/>
<keyword evidence="1" id="KW-0808">Transferase</keyword>
<protein>
    <submittedName>
        <fullName evidence="1">Nucleotidyltransferase domain-containing protein</fullName>
    </submittedName>
</protein>
<reference evidence="1 2" key="1">
    <citation type="submission" date="2018-09" db="EMBL/GenBank/DDBJ databases">
        <title>Novel species of Cryobacterium.</title>
        <authorList>
            <person name="Liu Q."/>
            <person name="Xin Y.-H."/>
        </authorList>
    </citation>
    <scope>NUCLEOTIDE SEQUENCE [LARGE SCALE GENOMIC DNA]</scope>
    <source>
        <strain evidence="1 2">Hh39</strain>
    </source>
</reference>
<dbReference type="GO" id="GO:0016740">
    <property type="term" value="F:transferase activity"/>
    <property type="evidence" value="ECO:0007669"/>
    <property type="project" value="UniProtKB-KW"/>
</dbReference>
<accession>A0A3A5MT53</accession>
<gene>
    <name evidence="1" type="ORF">D6T64_04270</name>
</gene>
<dbReference type="AlphaFoldDB" id="A0A3A5MT53"/>
<name>A0A3A5MT53_9MICO</name>
<dbReference type="EMBL" id="QZVS01000061">
    <property type="protein sequence ID" value="RJT90363.1"/>
    <property type="molecule type" value="Genomic_DNA"/>
</dbReference>
<evidence type="ECO:0000313" key="1">
    <source>
        <dbReference type="EMBL" id="RJT90363.1"/>
    </source>
</evidence>
<sequence>MTTSALLPTVLRTRLTAFISEHRRLAPGFLDRVVVTGSATAGDWWEGTSDIDLVLVIRRAPSQDELVALGELHRSTISEGPVDGVYLTEQQLAEGPDTVGAAPQVVEGALDTQARGTQLTWVTWREVESGVEGVVDAVGAITWMPSARRFPGAEEGARAFSRHNLRDYWQPLGIRARAQLFSRCDSDPVDPVTVRWIALGPARLVATIETGDVISKSASGAFAAERWPAHAEFLLRAVASRTGEDIPFTVADARQALDLLDQCVEITGVDGR</sequence>
<dbReference type="InterPro" id="IPR043519">
    <property type="entry name" value="NT_sf"/>
</dbReference>
<evidence type="ECO:0000313" key="2">
    <source>
        <dbReference type="Proteomes" id="UP000272015"/>
    </source>
</evidence>